<dbReference type="PANTHER" id="PTHR31459">
    <property type="match status" value="1"/>
</dbReference>
<protein>
    <recommendedName>
        <fullName evidence="2">Water stress and hypersensitive response domain-containing protein</fullName>
    </recommendedName>
</protein>
<dbReference type="SMART" id="SM00769">
    <property type="entry name" value="WHy"/>
    <property type="match status" value="2"/>
</dbReference>
<feature type="domain" description="Water stress and hypersensitive response" evidence="2">
    <location>
        <begin position="36"/>
        <end position="154"/>
    </location>
</feature>
<evidence type="ECO:0000259" key="2">
    <source>
        <dbReference type="SMART" id="SM00769"/>
    </source>
</evidence>
<dbReference type="SUPFAM" id="SSF117070">
    <property type="entry name" value="LEA14-like"/>
    <property type="match status" value="2"/>
</dbReference>
<dbReference type="InterPro" id="IPR004864">
    <property type="entry name" value="LEA_2"/>
</dbReference>
<dbReference type="Gene3D" id="2.60.40.1820">
    <property type="match status" value="2"/>
</dbReference>
<comment type="similarity">
    <text evidence="1">Belongs to the LEA type 2 family.</text>
</comment>
<sequence>MGLISVLRPVTVVLLTVFLASCATLQGMVDVQKPTARVAGVSVGALSLDQATLLVDVAVANPNAFALDAAGFDMDLAIGGQQLASVKQPDSSVSVPANGEESVQLPVTLKFSDIAAAVGGLSGKNQVDYALNGRVMIDLPVLGNMEIPLNFSDILPIPKLPEIRFSNISLSDVSWSGAKLLVSLDVENPNAFGIDLNSLAYSLKAEGKALGTGAVNQIKLEQGQAQKVDIPLEVSLTNLGISLFRMLSGGDAVSVGIDGSADIAPDIGIWKPEPMSFKAERTLNP</sequence>
<keyword evidence="4" id="KW-1185">Reference proteome</keyword>
<dbReference type="Pfam" id="PF03168">
    <property type="entry name" value="LEA_2"/>
    <property type="match status" value="2"/>
</dbReference>
<dbReference type="RefSeq" id="WP_353294957.1">
    <property type="nucleotide sequence ID" value="NZ_BAABWH010000005.1"/>
</dbReference>
<accession>A0ABQ0A0F1</accession>
<evidence type="ECO:0000313" key="3">
    <source>
        <dbReference type="EMBL" id="GAA6145849.1"/>
    </source>
</evidence>
<gene>
    <name evidence="3" type="ORF">NBRC116585_19670</name>
</gene>
<dbReference type="PANTHER" id="PTHR31459:SF2">
    <property type="entry name" value="OS03G0843300 PROTEIN"/>
    <property type="match status" value="1"/>
</dbReference>
<dbReference type="InterPro" id="IPR045043">
    <property type="entry name" value="Lea14-like"/>
</dbReference>
<dbReference type="EMBL" id="BAABWH010000005">
    <property type="protein sequence ID" value="GAA6145849.1"/>
    <property type="molecule type" value="Genomic_DNA"/>
</dbReference>
<feature type="domain" description="Water stress and hypersensitive response" evidence="2">
    <location>
        <begin position="168"/>
        <end position="280"/>
    </location>
</feature>
<dbReference type="Proteomes" id="UP001481413">
    <property type="component" value="Unassembled WGS sequence"/>
</dbReference>
<organism evidence="3 4">
    <name type="scientific">Thalassolituus maritimus</name>
    <dbReference type="NCBI Taxonomy" id="484498"/>
    <lineage>
        <taxon>Bacteria</taxon>
        <taxon>Pseudomonadati</taxon>
        <taxon>Pseudomonadota</taxon>
        <taxon>Gammaproteobacteria</taxon>
        <taxon>Oceanospirillales</taxon>
        <taxon>Oceanospirillaceae</taxon>
        <taxon>Thalassolituus</taxon>
    </lineage>
</organism>
<comment type="caution">
    <text evidence="3">The sequence shown here is derived from an EMBL/GenBank/DDBJ whole genome shotgun (WGS) entry which is preliminary data.</text>
</comment>
<dbReference type="InterPro" id="IPR013990">
    <property type="entry name" value="WHy-dom"/>
</dbReference>
<evidence type="ECO:0000313" key="4">
    <source>
        <dbReference type="Proteomes" id="UP001481413"/>
    </source>
</evidence>
<name>A0ABQ0A0F1_9GAMM</name>
<evidence type="ECO:0000256" key="1">
    <source>
        <dbReference type="ARBA" id="ARBA00005960"/>
    </source>
</evidence>
<proteinExistence type="inferred from homology"/>
<reference evidence="3 4" key="1">
    <citation type="submission" date="2024-04" db="EMBL/GenBank/DDBJ databases">
        <title>Draft genome sequence of Thalassolituus maritimus NBRC 116585.</title>
        <authorList>
            <person name="Miyakawa T."/>
            <person name="Kusuya Y."/>
            <person name="Miura T."/>
        </authorList>
    </citation>
    <scope>NUCLEOTIDE SEQUENCE [LARGE SCALE GENOMIC DNA]</scope>
    <source>
        <strain evidence="3 4">5NW40-0001</strain>
    </source>
</reference>